<dbReference type="PANTHER" id="PTHR31013">
    <property type="entry name" value="THAUMATIN FAMILY PROTEIN-RELATED"/>
    <property type="match status" value="1"/>
</dbReference>
<keyword evidence="2" id="KW-0223">Dioxygenase</keyword>
<organism evidence="5 6">
    <name type="scientific">Orchesella dallaii</name>
    <dbReference type="NCBI Taxonomy" id="48710"/>
    <lineage>
        <taxon>Eukaryota</taxon>
        <taxon>Metazoa</taxon>
        <taxon>Ecdysozoa</taxon>
        <taxon>Arthropoda</taxon>
        <taxon>Hexapoda</taxon>
        <taxon>Collembola</taxon>
        <taxon>Entomobryomorpha</taxon>
        <taxon>Entomobryoidea</taxon>
        <taxon>Orchesellidae</taxon>
        <taxon>Orchesellinae</taxon>
        <taxon>Orchesella</taxon>
    </lineage>
</organism>
<dbReference type="Gene3D" id="2.60.120.620">
    <property type="entry name" value="q2cbj1_9rhob like domain"/>
    <property type="match status" value="1"/>
</dbReference>
<dbReference type="PROSITE" id="PS51367">
    <property type="entry name" value="THAUMATIN_2"/>
    <property type="match status" value="1"/>
</dbReference>
<dbReference type="InterPro" id="IPR001938">
    <property type="entry name" value="Thaumatin"/>
</dbReference>
<dbReference type="Proteomes" id="UP001642540">
    <property type="component" value="Unassembled WGS sequence"/>
</dbReference>
<dbReference type="SMART" id="SM00205">
    <property type="entry name" value="THN"/>
    <property type="match status" value="1"/>
</dbReference>
<gene>
    <name evidence="5" type="ORF">ODALV1_LOCUS22593</name>
</gene>
<dbReference type="SUPFAM" id="SSF49870">
    <property type="entry name" value="Osmotin, thaumatin-like protein"/>
    <property type="match status" value="1"/>
</dbReference>
<dbReference type="Pfam" id="PF00314">
    <property type="entry name" value="Thaumatin"/>
    <property type="match status" value="1"/>
</dbReference>
<sequence length="744" mass="83567">MKNYDSLVASNLVLVYRMTYRFKNYGESLQELVSNGFQSDNAHSTCSPKIQYLFEEMWPGRYENDMAIIVLLSTYEVHDLFVSPATFIEGLSSETLSPASITAEMAFSISEIALLVLKYVQAFDWLNYARSMIIQGDTSISRKLVDDTKAAAVYAHNMDKASKTSYDATFYVNRISLADANTPREFKNWIRRKEAAYERYKGSSDEAHSLINMWALCGKENLQSEREKARLKCYLDRKKHPWLTINPLRVEALADYPLEILLFHDVLGEDFGKRIMERFNSLEKAVSKTGDIDDEEEILLSPQEFIGRQLHRSSVTSWVEDLEFPKLKHISEIITGLLASKEVEVSDSPSEAEMFQAVEYTVGRYYTEHSDVHPAQIETPELYKWTFENGGLRTATLLFYLNDVERGGETVFTSARVKVEARKGSALFWTRCAVSLEDVCPKAESTVGDFRVIKTGTAVMCMAPTTKWSYPWEVIHELRRSILHCALVGAVVVPALVSAARQIKFTNKCNQDIWVSPLTNAQGPQLAPGIVKLGRGSQFSYQIPDGGWGGRFWPKMGCDGSGNNCRVGQSVPPCLPTGCDPPAETKVEFFFPQLNNGAEVWYDISLVDGYSISAEITPSRIAGTCTKTRCAVSLDSCPRGEGELQDLRVIKNGTPVMCLAPCKKWNYPAPFGLGRDEQEGNGKWYCCPTPPVSPEECRNNLVVNTEYVKLVHRDCPSAYSYSYDDEAGLHNCPNNSDFDVTFCI</sequence>
<dbReference type="InterPro" id="IPR044862">
    <property type="entry name" value="Pro_4_hyd_alph_FE2OG_OXY"/>
</dbReference>
<feature type="domain" description="Prolyl 4-hydroxylase alpha subunit" evidence="4">
    <location>
        <begin position="258"/>
        <end position="451"/>
    </location>
</feature>
<dbReference type="InterPro" id="IPR037176">
    <property type="entry name" value="Osmotin/thaumatin-like_sf"/>
</dbReference>
<evidence type="ECO:0000313" key="5">
    <source>
        <dbReference type="EMBL" id="CAL8128828.1"/>
    </source>
</evidence>
<comment type="cofactor">
    <cofactor evidence="1">
        <name>L-ascorbate</name>
        <dbReference type="ChEBI" id="CHEBI:38290"/>
    </cofactor>
</comment>
<comment type="caution">
    <text evidence="5">The sequence shown here is derived from an EMBL/GenBank/DDBJ whole genome shotgun (WGS) entry which is preliminary data.</text>
</comment>
<name>A0ABP1RIG0_9HEXA</name>
<dbReference type="PANTHER" id="PTHR31013:SF2">
    <property type="entry name" value="THAUMATIN-LIKE PROTEIN"/>
    <property type="match status" value="1"/>
</dbReference>
<dbReference type="SMART" id="SM00702">
    <property type="entry name" value="P4Hc"/>
    <property type="match status" value="1"/>
</dbReference>
<evidence type="ECO:0000256" key="1">
    <source>
        <dbReference type="ARBA" id="ARBA00001961"/>
    </source>
</evidence>
<dbReference type="InterPro" id="IPR006620">
    <property type="entry name" value="Pro_4_hyd_alph"/>
</dbReference>
<evidence type="ECO:0000313" key="6">
    <source>
        <dbReference type="Proteomes" id="UP001642540"/>
    </source>
</evidence>
<keyword evidence="3" id="KW-0560">Oxidoreductase</keyword>
<reference evidence="5 6" key="1">
    <citation type="submission" date="2024-08" db="EMBL/GenBank/DDBJ databases">
        <authorList>
            <person name="Cucini C."/>
            <person name="Frati F."/>
        </authorList>
    </citation>
    <scope>NUCLEOTIDE SEQUENCE [LARGE SCALE GENOMIC DNA]</scope>
</reference>
<accession>A0ABP1RIG0</accession>
<dbReference type="EMBL" id="CAXLJM020000075">
    <property type="protein sequence ID" value="CAL8128828.1"/>
    <property type="molecule type" value="Genomic_DNA"/>
</dbReference>
<dbReference type="Pfam" id="PF13640">
    <property type="entry name" value="2OG-FeII_Oxy_3"/>
    <property type="match status" value="1"/>
</dbReference>
<proteinExistence type="predicted"/>
<keyword evidence="6" id="KW-1185">Reference proteome</keyword>
<protein>
    <recommendedName>
        <fullName evidence="4">Prolyl 4-hydroxylase alpha subunit domain-containing protein</fullName>
    </recommendedName>
</protein>
<evidence type="ECO:0000256" key="2">
    <source>
        <dbReference type="ARBA" id="ARBA00022964"/>
    </source>
</evidence>
<evidence type="ECO:0000256" key="3">
    <source>
        <dbReference type="ARBA" id="ARBA00023002"/>
    </source>
</evidence>
<dbReference type="Gene3D" id="2.60.110.10">
    <property type="entry name" value="Thaumatin"/>
    <property type="match status" value="1"/>
</dbReference>
<evidence type="ECO:0000259" key="4">
    <source>
        <dbReference type="SMART" id="SM00702"/>
    </source>
</evidence>